<feature type="transmembrane region" description="Helical" evidence="1">
    <location>
        <begin position="21"/>
        <end position="38"/>
    </location>
</feature>
<feature type="domain" description="GH3 middle" evidence="2">
    <location>
        <begin position="245"/>
        <end position="318"/>
    </location>
</feature>
<dbReference type="Pfam" id="PF23571">
    <property type="entry name" value="GH3_M"/>
    <property type="match status" value="1"/>
</dbReference>
<keyword evidence="1" id="KW-0812">Transmembrane</keyword>
<sequence length="469" mass="53734">MTSGTSGQPKMLPTVKKGRSLFFTYGLLPLFHILFTNMDGINNLQKKLKFFYTPRWRQTPSGISIGPNSSSPTNSQAELSFHSTPAAAFDILSEPEALYVYLLFGLRDKKLGYLEANFASLIYTAFVSLESNWKDLLTDLRNGYIKPDLNIDSSVRKRLNSELSPFPDRANELQTEFERGFLGIAKKIWPYMNFILCVDSGSFQVYGDLLRKTYCKGLHIYSPIYAATEGFIGINLWPFSPDSHYLMIPKVLFYEFIPIEKSLSCEQPDTLLLHEVTEGEVYEMVISNCSGLYRYRFGDVVKVVGFHNQSPIVEFMYRQGQFLNVRGEKTSEKLFYEAFHDSFNMVMVGYSLLDYCCVEQLPQSGEETPRYIVFMEVGSKEVTPSVSLVNQLAEELDKQLQSSYIYKSFRDKGSIAQVKVHLVKPMTFSKFRRTLILSEKATPNQFKVPRVIRKSEAIDFMHQNLVIQP</sequence>
<gene>
    <name evidence="4" type="ORF">EB796_012908</name>
</gene>
<evidence type="ECO:0000259" key="2">
    <source>
        <dbReference type="Pfam" id="PF23571"/>
    </source>
</evidence>
<evidence type="ECO:0000313" key="4">
    <source>
        <dbReference type="EMBL" id="KAF6028782.1"/>
    </source>
</evidence>
<evidence type="ECO:0000256" key="1">
    <source>
        <dbReference type="SAM" id="Phobius"/>
    </source>
</evidence>
<proteinExistence type="predicted"/>
<dbReference type="Pfam" id="PF23572">
    <property type="entry name" value="GH3_C"/>
    <property type="match status" value="1"/>
</dbReference>
<dbReference type="InterPro" id="IPR004993">
    <property type="entry name" value="GH3"/>
</dbReference>
<evidence type="ECO:0000313" key="5">
    <source>
        <dbReference type="Proteomes" id="UP000593567"/>
    </source>
</evidence>
<evidence type="ECO:0000259" key="3">
    <source>
        <dbReference type="Pfam" id="PF23572"/>
    </source>
</evidence>
<dbReference type="InterPro" id="IPR055378">
    <property type="entry name" value="GH3_C"/>
</dbReference>
<dbReference type="AlphaFoldDB" id="A0A7J7JQZ9"/>
<dbReference type="OrthoDB" id="10004661at2759"/>
<dbReference type="PANTHER" id="PTHR31901">
    <property type="entry name" value="GH3 DOMAIN-CONTAINING PROTEIN"/>
    <property type="match status" value="1"/>
</dbReference>
<keyword evidence="1" id="KW-1133">Transmembrane helix</keyword>
<dbReference type="Pfam" id="PF03321">
    <property type="entry name" value="GH3"/>
    <property type="match status" value="1"/>
</dbReference>
<organism evidence="4 5">
    <name type="scientific">Bugula neritina</name>
    <name type="common">Brown bryozoan</name>
    <name type="synonym">Sertularia neritina</name>
    <dbReference type="NCBI Taxonomy" id="10212"/>
    <lineage>
        <taxon>Eukaryota</taxon>
        <taxon>Metazoa</taxon>
        <taxon>Spiralia</taxon>
        <taxon>Lophotrochozoa</taxon>
        <taxon>Bryozoa</taxon>
        <taxon>Gymnolaemata</taxon>
        <taxon>Cheilostomatida</taxon>
        <taxon>Flustrina</taxon>
        <taxon>Buguloidea</taxon>
        <taxon>Bugulidae</taxon>
        <taxon>Bugula</taxon>
    </lineage>
</organism>
<dbReference type="InterPro" id="IPR055377">
    <property type="entry name" value="GH3_M"/>
</dbReference>
<keyword evidence="5" id="KW-1185">Reference proteome</keyword>
<accession>A0A7J7JQZ9</accession>
<keyword evidence="1" id="KW-0472">Membrane</keyword>
<dbReference type="GO" id="GO:0016881">
    <property type="term" value="F:acid-amino acid ligase activity"/>
    <property type="evidence" value="ECO:0007669"/>
    <property type="project" value="TreeGrafter"/>
</dbReference>
<dbReference type="GO" id="GO:0005737">
    <property type="term" value="C:cytoplasm"/>
    <property type="evidence" value="ECO:0007669"/>
    <property type="project" value="TreeGrafter"/>
</dbReference>
<dbReference type="PANTHER" id="PTHR31901:SF9">
    <property type="entry name" value="GH3 DOMAIN-CONTAINING PROTEIN"/>
    <property type="match status" value="1"/>
</dbReference>
<feature type="domain" description="GH3 C-terminal" evidence="3">
    <location>
        <begin position="349"/>
        <end position="455"/>
    </location>
</feature>
<name>A0A7J7JQZ9_BUGNE</name>
<protein>
    <submittedName>
        <fullName evidence="4">GHDC</fullName>
    </submittedName>
</protein>
<dbReference type="EMBL" id="VXIV02001911">
    <property type="protein sequence ID" value="KAF6028782.1"/>
    <property type="molecule type" value="Genomic_DNA"/>
</dbReference>
<reference evidence="4" key="1">
    <citation type="submission" date="2020-06" db="EMBL/GenBank/DDBJ databases">
        <title>Draft genome of Bugula neritina, a colonial animal packing powerful symbionts and potential medicines.</title>
        <authorList>
            <person name="Rayko M."/>
        </authorList>
    </citation>
    <scope>NUCLEOTIDE SEQUENCE [LARGE SCALE GENOMIC DNA]</scope>
    <source>
        <strain evidence="4">Kwan_BN1</strain>
    </source>
</reference>
<comment type="caution">
    <text evidence="4">The sequence shown here is derived from an EMBL/GenBank/DDBJ whole genome shotgun (WGS) entry which is preliminary data.</text>
</comment>
<dbReference type="Proteomes" id="UP000593567">
    <property type="component" value="Unassembled WGS sequence"/>
</dbReference>